<gene>
    <name evidence="10" type="ORF">RJT34_26948</name>
</gene>
<feature type="domain" description="Wall-associated receptor kinase galacturonan-binding" evidence="8">
    <location>
        <begin position="37"/>
        <end position="100"/>
    </location>
</feature>
<name>A0AAN9IG27_CLITE</name>
<feature type="domain" description="Wall-associated receptor kinase C-terminal" evidence="9">
    <location>
        <begin position="185"/>
        <end position="251"/>
    </location>
</feature>
<keyword evidence="3 7" id="KW-0732">Signal</keyword>
<sequence length="308" mass="33621">MPPLLLPSLHSLINTLLFLSLFFPTSLSSDAEGYAACAPYSCGKFNISYPFWSNSQPDYCGHPKFKLDCQQDNVIIVDILSQKFQVIDMNQRSQIMKIARLDLLGGDPCPKEYVNVNLDIAFFSTTSKDDNYTLLYDCDLNSYASPQANYNPAMGGFKFQCPIEGGDVQYGLLVLSTEVAEFNSLGCKNNISVPVLKGDEKDSLDVGSVIGEGFEVGWSGVDEVQCQGCIQSGGRCGHNASINAFMCLCANQQFHGGVNCIQSKGRSPNSPLQAPSPRPISTTTLSAPYAPIYPEQPHKAPSMFFLLF</sequence>
<keyword evidence="11" id="KW-1185">Reference proteome</keyword>
<feature type="signal peptide" evidence="7">
    <location>
        <begin position="1"/>
        <end position="28"/>
    </location>
</feature>
<dbReference type="EMBL" id="JAYKXN010000007">
    <property type="protein sequence ID" value="KAK7271226.1"/>
    <property type="molecule type" value="Genomic_DNA"/>
</dbReference>
<dbReference type="PANTHER" id="PTHR33138:SF79">
    <property type="entry name" value="WALL-ASSOCIATED RECEPTOR KINASE GALACTURONAN-BINDING DOMAIN-CONTAINING PROTEIN"/>
    <property type="match status" value="1"/>
</dbReference>
<evidence type="ECO:0000256" key="4">
    <source>
        <dbReference type="ARBA" id="ARBA00023180"/>
    </source>
</evidence>
<evidence type="ECO:0000256" key="7">
    <source>
        <dbReference type="SAM" id="SignalP"/>
    </source>
</evidence>
<evidence type="ECO:0000256" key="6">
    <source>
        <dbReference type="ARBA" id="ARBA00048679"/>
    </source>
</evidence>
<protein>
    <recommendedName>
        <fullName evidence="2">non-specific serine/threonine protein kinase</fullName>
        <ecNumber evidence="2">2.7.11.1</ecNumber>
    </recommendedName>
</protein>
<dbReference type="GO" id="GO:0004674">
    <property type="term" value="F:protein serine/threonine kinase activity"/>
    <property type="evidence" value="ECO:0007669"/>
    <property type="project" value="UniProtKB-EC"/>
</dbReference>
<dbReference type="Pfam" id="PF14380">
    <property type="entry name" value="WAK_assoc"/>
    <property type="match status" value="1"/>
</dbReference>
<dbReference type="Proteomes" id="UP001359559">
    <property type="component" value="Unassembled WGS sequence"/>
</dbReference>
<accession>A0AAN9IG27</accession>
<keyword evidence="4" id="KW-0325">Glycoprotein</keyword>
<comment type="catalytic activity">
    <reaction evidence="6">
        <text>L-seryl-[protein] + ATP = O-phospho-L-seryl-[protein] + ADP + H(+)</text>
        <dbReference type="Rhea" id="RHEA:17989"/>
        <dbReference type="Rhea" id="RHEA-COMP:9863"/>
        <dbReference type="Rhea" id="RHEA-COMP:11604"/>
        <dbReference type="ChEBI" id="CHEBI:15378"/>
        <dbReference type="ChEBI" id="CHEBI:29999"/>
        <dbReference type="ChEBI" id="CHEBI:30616"/>
        <dbReference type="ChEBI" id="CHEBI:83421"/>
        <dbReference type="ChEBI" id="CHEBI:456216"/>
        <dbReference type="EC" id="2.7.11.1"/>
    </reaction>
</comment>
<evidence type="ECO:0000256" key="1">
    <source>
        <dbReference type="ARBA" id="ARBA00004167"/>
    </source>
</evidence>
<evidence type="ECO:0000313" key="10">
    <source>
        <dbReference type="EMBL" id="KAK7271226.1"/>
    </source>
</evidence>
<evidence type="ECO:0000259" key="8">
    <source>
        <dbReference type="Pfam" id="PF13947"/>
    </source>
</evidence>
<proteinExistence type="predicted"/>
<evidence type="ECO:0000256" key="5">
    <source>
        <dbReference type="ARBA" id="ARBA00047899"/>
    </source>
</evidence>
<evidence type="ECO:0000259" key="9">
    <source>
        <dbReference type="Pfam" id="PF14380"/>
    </source>
</evidence>
<comment type="subcellular location">
    <subcellularLocation>
        <location evidence="1">Membrane</location>
        <topology evidence="1">Single-pass membrane protein</topology>
    </subcellularLocation>
</comment>
<reference evidence="10 11" key="1">
    <citation type="submission" date="2024-01" db="EMBL/GenBank/DDBJ databases">
        <title>The genomes of 5 underutilized Papilionoideae crops provide insights into root nodulation and disease resistance.</title>
        <authorList>
            <person name="Yuan L."/>
        </authorList>
    </citation>
    <scope>NUCLEOTIDE SEQUENCE [LARGE SCALE GENOMIC DNA]</scope>
    <source>
        <strain evidence="10">LY-2023</strain>
        <tissue evidence="10">Leaf</tissue>
    </source>
</reference>
<dbReference type="PANTHER" id="PTHR33138">
    <property type="entry name" value="OS01G0690200 PROTEIN"/>
    <property type="match status" value="1"/>
</dbReference>
<dbReference type="Pfam" id="PF13947">
    <property type="entry name" value="GUB_WAK_bind"/>
    <property type="match status" value="1"/>
</dbReference>
<comment type="caution">
    <text evidence="10">The sequence shown here is derived from an EMBL/GenBank/DDBJ whole genome shotgun (WGS) entry which is preliminary data.</text>
</comment>
<dbReference type="GO" id="GO:0030247">
    <property type="term" value="F:polysaccharide binding"/>
    <property type="evidence" value="ECO:0007669"/>
    <property type="project" value="InterPro"/>
</dbReference>
<evidence type="ECO:0000256" key="2">
    <source>
        <dbReference type="ARBA" id="ARBA00012513"/>
    </source>
</evidence>
<dbReference type="InterPro" id="IPR032872">
    <property type="entry name" value="WAK_assoc_C"/>
</dbReference>
<evidence type="ECO:0000256" key="3">
    <source>
        <dbReference type="ARBA" id="ARBA00022729"/>
    </source>
</evidence>
<dbReference type="GO" id="GO:0016020">
    <property type="term" value="C:membrane"/>
    <property type="evidence" value="ECO:0007669"/>
    <property type="project" value="UniProtKB-SubCell"/>
</dbReference>
<organism evidence="10 11">
    <name type="scientific">Clitoria ternatea</name>
    <name type="common">Butterfly pea</name>
    <dbReference type="NCBI Taxonomy" id="43366"/>
    <lineage>
        <taxon>Eukaryota</taxon>
        <taxon>Viridiplantae</taxon>
        <taxon>Streptophyta</taxon>
        <taxon>Embryophyta</taxon>
        <taxon>Tracheophyta</taxon>
        <taxon>Spermatophyta</taxon>
        <taxon>Magnoliopsida</taxon>
        <taxon>eudicotyledons</taxon>
        <taxon>Gunneridae</taxon>
        <taxon>Pentapetalae</taxon>
        <taxon>rosids</taxon>
        <taxon>fabids</taxon>
        <taxon>Fabales</taxon>
        <taxon>Fabaceae</taxon>
        <taxon>Papilionoideae</taxon>
        <taxon>50 kb inversion clade</taxon>
        <taxon>NPAAA clade</taxon>
        <taxon>indigoferoid/millettioid clade</taxon>
        <taxon>Phaseoleae</taxon>
        <taxon>Clitoria</taxon>
    </lineage>
</organism>
<dbReference type="AlphaFoldDB" id="A0AAN9IG27"/>
<dbReference type="EC" id="2.7.11.1" evidence="2"/>
<evidence type="ECO:0000313" key="11">
    <source>
        <dbReference type="Proteomes" id="UP001359559"/>
    </source>
</evidence>
<dbReference type="InterPro" id="IPR025287">
    <property type="entry name" value="WAK_GUB"/>
</dbReference>
<feature type="chain" id="PRO_5042889572" description="non-specific serine/threonine protein kinase" evidence="7">
    <location>
        <begin position="29"/>
        <end position="308"/>
    </location>
</feature>
<comment type="catalytic activity">
    <reaction evidence="5">
        <text>L-threonyl-[protein] + ATP = O-phospho-L-threonyl-[protein] + ADP + H(+)</text>
        <dbReference type="Rhea" id="RHEA:46608"/>
        <dbReference type="Rhea" id="RHEA-COMP:11060"/>
        <dbReference type="Rhea" id="RHEA-COMP:11605"/>
        <dbReference type="ChEBI" id="CHEBI:15378"/>
        <dbReference type="ChEBI" id="CHEBI:30013"/>
        <dbReference type="ChEBI" id="CHEBI:30616"/>
        <dbReference type="ChEBI" id="CHEBI:61977"/>
        <dbReference type="ChEBI" id="CHEBI:456216"/>
        <dbReference type="EC" id="2.7.11.1"/>
    </reaction>
</comment>